<keyword evidence="8" id="KW-1185">Reference proteome</keyword>
<dbReference type="Pfam" id="PF02656">
    <property type="entry name" value="DUF202"/>
    <property type="match status" value="1"/>
</dbReference>
<feature type="transmembrane region" description="Helical" evidence="5">
    <location>
        <begin position="53"/>
        <end position="72"/>
    </location>
</feature>
<evidence type="ECO:0000256" key="3">
    <source>
        <dbReference type="ARBA" id="ARBA00022989"/>
    </source>
</evidence>
<reference evidence="7 8" key="1">
    <citation type="submission" date="2019-03" db="EMBL/GenBank/DDBJ databases">
        <title>Genomic Encyclopedia of Archaeal and Bacterial Type Strains, Phase II (KMG-II): from individual species to whole genera.</title>
        <authorList>
            <person name="Goeker M."/>
        </authorList>
    </citation>
    <scope>NUCLEOTIDE SEQUENCE [LARGE SCALE GENOMIC DNA]</scope>
    <source>
        <strain evidence="7 8">DSM 28353</strain>
    </source>
</reference>
<sequence>MTKLIGVFIPIAFFICATLSIYFVCRFKYDAITKLGGPIPKAPRTKQSWTKTGIVVIGFSVALLMVWGAYIYGLLEHKDTDSFFIIGLISLVVGIAIIIAQMVEDKAKQ</sequence>
<dbReference type="GO" id="GO:0012505">
    <property type="term" value="C:endomembrane system"/>
    <property type="evidence" value="ECO:0007669"/>
    <property type="project" value="UniProtKB-SubCell"/>
</dbReference>
<name>A0A4R6WAD0_9SPHI</name>
<evidence type="ECO:0000256" key="1">
    <source>
        <dbReference type="ARBA" id="ARBA00004127"/>
    </source>
</evidence>
<keyword evidence="3 5" id="KW-1133">Transmembrane helix</keyword>
<keyword evidence="2 5" id="KW-0812">Transmembrane</keyword>
<evidence type="ECO:0000256" key="2">
    <source>
        <dbReference type="ARBA" id="ARBA00022692"/>
    </source>
</evidence>
<feature type="domain" description="DUF202" evidence="6">
    <location>
        <begin position="44"/>
        <end position="103"/>
    </location>
</feature>
<feature type="transmembrane region" description="Helical" evidence="5">
    <location>
        <begin position="6"/>
        <end position="25"/>
    </location>
</feature>
<keyword evidence="4 5" id="KW-0472">Membrane</keyword>
<comment type="subcellular location">
    <subcellularLocation>
        <location evidence="1">Endomembrane system</location>
        <topology evidence="1">Multi-pass membrane protein</topology>
    </subcellularLocation>
</comment>
<dbReference type="Proteomes" id="UP000295292">
    <property type="component" value="Unassembled WGS sequence"/>
</dbReference>
<evidence type="ECO:0000313" key="7">
    <source>
        <dbReference type="EMBL" id="TDQ76335.1"/>
    </source>
</evidence>
<proteinExistence type="predicted"/>
<evidence type="ECO:0000256" key="4">
    <source>
        <dbReference type="ARBA" id="ARBA00023136"/>
    </source>
</evidence>
<evidence type="ECO:0000313" key="8">
    <source>
        <dbReference type="Proteomes" id="UP000295292"/>
    </source>
</evidence>
<dbReference type="RefSeq" id="WP_133585160.1">
    <property type="nucleotide sequence ID" value="NZ_SNYV01000015.1"/>
</dbReference>
<accession>A0A4R6WAD0</accession>
<gene>
    <name evidence="7" type="ORF">CLV99_2922</name>
</gene>
<dbReference type="AlphaFoldDB" id="A0A4R6WAD0"/>
<dbReference type="InterPro" id="IPR003807">
    <property type="entry name" value="DUF202"/>
</dbReference>
<comment type="caution">
    <text evidence="7">The sequence shown here is derived from an EMBL/GenBank/DDBJ whole genome shotgun (WGS) entry which is preliminary data.</text>
</comment>
<evidence type="ECO:0000259" key="6">
    <source>
        <dbReference type="Pfam" id="PF02656"/>
    </source>
</evidence>
<feature type="transmembrane region" description="Helical" evidence="5">
    <location>
        <begin position="84"/>
        <end position="103"/>
    </location>
</feature>
<organism evidence="7 8">
    <name type="scientific">Sphingobacterium yanglingense</name>
    <dbReference type="NCBI Taxonomy" id="1437280"/>
    <lineage>
        <taxon>Bacteria</taxon>
        <taxon>Pseudomonadati</taxon>
        <taxon>Bacteroidota</taxon>
        <taxon>Sphingobacteriia</taxon>
        <taxon>Sphingobacteriales</taxon>
        <taxon>Sphingobacteriaceae</taxon>
        <taxon>Sphingobacterium</taxon>
    </lineage>
</organism>
<protein>
    <submittedName>
        <fullName evidence="7">Uncharacterized protein DUF202</fullName>
    </submittedName>
</protein>
<evidence type="ECO:0000256" key="5">
    <source>
        <dbReference type="SAM" id="Phobius"/>
    </source>
</evidence>
<dbReference type="EMBL" id="SNYV01000015">
    <property type="protein sequence ID" value="TDQ76335.1"/>
    <property type="molecule type" value="Genomic_DNA"/>
</dbReference>
<dbReference type="OrthoDB" id="711214at2"/>